<sequence length="232" mass="26765">MSFPSNTDKHLPMQQNLVVPADFSLIKSVPESHTWAECYDDSKINPNVNENSRSSISIPIIDLEDPNSLGLIYDACETWGMFQVTNHGISKELLDQVEFHSKNLFNLPFEQKMKVLRAPREDTGYGYPRLAPFFSKLLWTEGFIIMGNSYQHHAKKLWPNDFQGFWAVVNNEQKQRLSFAYFYGLPLDFQLSPYLDYPNCEGPHFKSLKVKEYASLKVKYFDSALSFVKKSG</sequence>
<dbReference type="PANTHER" id="PTHR47990">
    <property type="entry name" value="2-OXOGLUTARATE (2OG) AND FE(II)-DEPENDENT OXYGENASE SUPERFAMILY PROTEIN-RELATED"/>
    <property type="match status" value="1"/>
</dbReference>
<dbReference type="Pfam" id="PF14226">
    <property type="entry name" value="DIOX_N"/>
    <property type="match status" value="1"/>
</dbReference>
<dbReference type="Gramene" id="AUR62032673-RA">
    <property type="protein sequence ID" value="AUR62032673-RA:cds"/>
    <property type="gene ID" value="AUR62032673"/>
</dbReference>
<accession>A0A803MN22</accession>
<feature type="domain" description="Non-haem dioxygenase N-terminal" evidence="3">
    <location>
        <begin position="58"/>
        <end position="160"/>
    </location>
</feature>
<evidence type="ECO:0000313" key="4">
    <source>
        <dbReference type="EnsemblPlants" id="AUR62032673-RA:cds"/>
    </source>
</evidence>
<evidence type="ECO:0000259" key="3">
    <source>
        <dbReference type="Pfam" id="PF14226"/>
    </source>
</evidence>
<dbReference type="Gene3D" id="2.60.120.330">
    <property type="entry name" value="B-lactam Antibiotic, Isopenicillin N Synthase, Chain"/>
    <property type="match status" value="1"/>
</dbReference>
<dbReference type="Proteomes" id="UP000596660">
    <property type="component" value="Unplaced"/>
</dbReference>
<name>A0A803MN22_CHEQI</name>
<protein>
    <recommendedName>
        <fullName evidence="3">Non-haem dioxygenase N-terminal domain-containing protein</fullName>
    </recommendedName>
</protein>
<reference evidence="4" key="1">
    <citation type="journal article" date="2017" name="Nature">
        <title>The genome of Chenopodium quinoa.</title>
        <authorList>
            <person name="Jarvis D.E."/>
            <person name="Ho Y.S."/>
            <person name="Lightfoot D.J."/>
            <person name="Schmoeckel S.M."/>
            <person name="Li B."/>
            <person name="Borm T.J.A."/>
            <person name="Ohyanagi H."/>
            <person name="Mineta K."/>
            <person name="Michell C.T."/>
            <person name="Saber N."/>
            <person name="Kharbatia N.M."/>
            <person name="Rupper R.R."/>
            <person name="Sharp A.R."/>
            <person name="Dally N."/>
            <person name="Boughton B.A."/>
            <person name="Woo Y.H."/>
            <person name="Gao G."/>
            <person name="Schijlen E.G.W.M."/>
            <person name="Guo X."/>
            <person name="Momin A.A."/>
            <person name="Negrao S."/>
            <person name="Al-Babili S."/>
            <person name="Gehring C."/>
            <person name="Roessner U."/>
            <person name="Jung C."/>
            <person name="Murphy K."/>
            <person name="Arold S.T."/>
            <person name="Gojobori T."/>
            <person name="van der Linden C.G."/>
            <person name="van Loo E.N."/>
            <person name="Jellen E.N."/>
            <person name="Maughan P.J."/>
            <person name="Tester M."/>
        </authorList>
    </citation>
    <scope>NUCLEOTIDE SEQUENCE [LARGE SCALE GENOMIC DNA]</scope>
    <source>
        <strain evidence="4">cv. PI 614886</strain>
    </source>
</reference>
<reference evidence="4" key="2">
    <citation type="submission" date="2021-03" db="UniProtKB">
        <authorList>
            <consortium name="EnsemblPlants"/>
        </authorList>
    </citation>
    <scope>IDENTIFICATION</scope>
</reference>
<evidence type="ECO:0000256" key="2">
    <source>
        <dbReference type="ARBA" id="ARBA00023004"/>
    </source>
</evidence>
<keyword evidence="1" id="KW-0479">Metal-binding</keyword>
<dbReference type="SUPFAM" id="SSF51197">
    <property type="entry name" value="Clavaminate synthase-like"/>
    <property type="match status" value="1"/>
</dbReference>
<dbReference type="OMA" id="RHACETW"/>
<dbReference type="EnsemblPlants" id="AUR62032673-RA">
    <property type="protein sequence ID" value="AUR62032673-RA:cds"/>
    <property type="gene ID" value="AUR62032673"/>
</dbReference>
<organism evidence="4 5">
    <name type="scientific">Chenopodium quinoa</name>
    <name type="common">Quinoa</name>
    <dbReference type="NCBI Taxonomy" id="63459"/>
    <lineage>
        <taxon>Eukaryota</taxon>
        <taxon>Viridiplantae</taxon>
        <taxon>Streptophyta</taxon>
        <taxon>Embryophyta</taxon>
        <taxon>Tracheophyta</taxon>
        <taxon>Spermatophyta</taxon>
        <taxon>Magnoliopsida</taxon>
        <taxon>eudicotyledons</taxon>
        <taxon>Gunneridae</taxon>
        <taxon>Pentapetalae</taxon>
        <taxon>Caryophyllales</taxon>
        <taxon>Chenopodiaceae</taxon>
        <taxon>Chenopodioideae</taxon>
        <taxon>Atripliceae</taxon>
        <taxon>Chenopodium</taxon>
    </lineage>
</organism>
<keyword evidence="2" id="KW-0408">Iron</keyword>
<dbReference type="InterPro" id="IPR026992">
    <property type="entry name" value="DIOX_N"/>
</dbReference>
<evidence type="ECO:0000256" key="1">
    <source>
        <dbReference type="ARBA" id="ARBA00022723"/>
    </source>
</evidence>
<proteinExistence type="predicted"/>
<evidence type="ECO:0000313" key="5">
    <source>
        <dbReference type="Proteomes" id="UP000596660"/>
    </source>
</evidence>
<keyword evidence="5" id="KW-1185">Reference proteome</keyword>
<dbReference type="InterPro" id="IPR027443">
    <property type="entry name" value="IPNS-like_sf"/>
</dbReference>
<dbReference type="AlphaFoldDB" id="A0A803MN22"/>
<dbReference type="InterPro" id="IPR050231">
    <property type="entry name" value="Iron_ascorbate_oxido_reductase"/>
</dbReference>
<dbReference type="GO" id="GO:0046872">
    <property type="term" value="F:metal ion binding"/>
    <property type="evidence" value="ECO:0007669"/>
    <property type="project" value="UniProtKB-KW"/>
</dbReference>